<comment type="caution">
    <text evidence="7">The sequence shown here is derived from an EMBL/GenBank/DDBJ whole genome shotgun (WGS) entry which is preliminary data.</text>
</comment>
<evidence type="ECO:0000256" key="1">
    <source>
        <dbReference type="ARBA" id="ARBA00001928"/>
    </source>
</evidence>
<gene>
    <name evidence="7" type="ORF">S03H2_26033</name>
</gene>
<dbReference type="Pfam" id="PF01862">
    <property type="entry name" value="PvlArgDC"/>
    <property type="match status" value="1"/>
</dbReference>
<dbReference type="HAMAP" id="MF_01404">
    <property type="entry name" value="PvlArgDC"/>
    <property type="match status" value="1"/>
</dbReference>
<feature type="non-terminal residue" evidence="7">
    <location>
        <position position="125"/>
    </location>
</feature>
<accession>X1GZC7</accession>
<keyword evidence="5" id="KW-0670">Pyruvate</keyword>
<organism evidence="7">
    <name type="scientific">marine sediment metagenome</name>
    <dbReference type="NCBI Taxonomy" id="412755"/>
    <lineage>
        <taxon>unclassified sequences</taxon>
        <taxon>metagenomes</taxon>
        <taxon>ecological metagenomes</taxon>
    </lineage>
</organism>
<evidence type="ECO:0000256" key="3">
    <source>
        <dbReference type="ARBA" id="ARBA00022793"/>
    </source>
</evidence>
<protein>
    <recommendedName>
        <fullName evidence="2">arginine decarboxylase</fullName>
        <ecNumber evidence="2">4.1.1.19</ecNumber>
    </recommendedName>
</protein>
<dbReference type="GO" id="GO:0008792">
    <property type="term" value="F:arginine decarboxylase activity"/>
    <property type="evidence" value="ECO:0007669"/>
    <property type="project" value="UniProtKB-EC"/>
</dbReference>
<dbReference type="Gene3D" id="3.30.60.30">
    <property type="match status" value="1"/>
</dbReference>
<dbReference type="SFLD" id="SFLDS00055">
    <property type="entry name" value="Pyruvoyl-Dependent_Histidine/A"/>
    <property type="match status" value="1"/>
</dbReference>
<comment type="cofactor">
    <cofactor evidence="1">
        <name>pyruvate</name>
        <dbReference type="ChEBI" id="CHEBI:15361"/>
    </cofactor>
</comment>
<evidence type="ECO:0000256" key="4">
    <source>
        <dbReference type="ARBA" id="ARBA00023239"/>
    </source>
</evidence>
<dbReference type="EC" id="4.1.1.19" evidence="2"/>
<evidence type="ECO:0000256" key="5">
    <source>
        <dbReference type="ARBA" id="ARBA00023317"/>
    </source>
</evidence>
<dbReference type="InterPro" id="IPR016104">
    <property type="entry name" value="Pyr-dep_his/arg-deCO2ase"/>
</dbReference>
<name>X1GZC7_9ZZZZ</name>
<dbReference type="PANTHER" id="PTHR40438:SF1">
    <property type="entry name" value="PYRUVOYL-DEPENDENT ARGININE DECARBOXYLASE"/>
    <property type="match status" value="1"/>
</dbReference>
<dbReference type="SFLD" id="SFLDG01170">
    <property type="entry name" value="Pyruvoyl-dependent_arginine_de"/>
    <property type="match status" value="1"/>
</dbReference>
<evidence type="ECO:0000256" key="2">
    <source>
        <dbReference type="ARBA" id="ARBA00012426"/>
    </source>
</evidence>
<dbReference type="Gene3D" id="3.50.20.10">
    <property type="entry name" value="Pyruvoyl-Dependent Histidine Decarboxylase, subunit B"/>
    <property type="match status" value="1"/>
</dbReference>
<reference evidence="7" key="1">
    <citation type="journal article" date="2014" name="Front. Microbiol.">
        <title>High frequency of phylogenetically diverse reductive dehalogenase-homologous genes in deep subseafloor sedimentary metagenomes.</title>
        <authorList>
            <person name="Kawai M."/>
            <person name="Futagami T."/>
            <person name="Toyoda A."/>
            <person name="Takaki Y."/>
            <person name="Nishi S."/>
            <person name="Hori S."/>
            <person name="Arai W."/>
            <person name="Tsubouchi T."/>
            <person name="Morono Y."/>
            <person name="Uchiyama I."/>
            <person name="Ito T."/>
            <person name="Fujiyama A."/>
            <person name="Inagaki F."/>
            <person name="Takami H."/>
        </authorList>
    </citation>
    <scope>NUCLEOTIDE SEQUENCE</scope>
    <source>
        <strain evidence="7">Expedition CK06-06</strain>
    </source>
</reference>
<sequence>MSLVPKKVFFVKGIGHHKSKLAAFEQALRNAGIEKYNLVNVSSILPPHCIEIIKEEGFKLLRPGQIVYAVLSRVDSNQLNQMISASIGVAKPSDKNQYGYLSEHHMYDAGSEEIGNYTEELAAEM</sequence>
<evidence type="ECO:0000313" key="7">
    <source>
        <dbReference type="EMBL" id="GAH38388.1"/>
    </source>
</evidence>
<dbReference type="EMBL" id="BARU01014930">
    <property type="protein sequence ID" value="GAH38388.1"/>
    <property type="molecule type" value="Genomic_DNA"/>
</dbReference>
<keyword evidence="4" id="KW-0456">Lyase</keyword>
<comment type="catalytic activity">
    <reaction evidence="6">
        <text>L-arginine + H(+) = agmatine + CO2</text>
        <dbReference type="Rhea" id="RHEA:17641"/>
        <dbReference type="ChEBI" id="CHEBI:15378"/>
        <dbReference type="ChEBI" id="CHEBI:16526"/>
        <dbReference type="ChEBI" id="CHEBI:32682"/>
        <dbReference type="ChEBI" id="CHEBI:58145"/>
        <dbReference type="EC" id="4.1.1.19"/>
    </reaction>
</comment>
<dbReference type="PIRSF" id="PIRSF005216">
    <property type="entry name" value="Pyruvoyl-dep_arg_deCO2ase"/>
    <property type="match status" value="1"/>
</dbReference>
<dbReference type="NCBIfam" id="TIGR00286">
    <property type="entry name" value="pyruvoyl-dependent arginine decarboxylase"/>
    <property type="match status" value="1"/>
</dbReference>
<keyword evidence="3" id="KW-0210">Decarboxylase</keyword>
<dbReference type="SUPFAM" id="SSF56271">
    <property type="entry name" value="Pyruvoyl-dependent histidine and arginine decarboxylases"/>
    <property type="match status" value="1"/>
</dbReference>
<evidence type="ECO:0000256" key="6">
    <source>
        <dbReference type="ARBA" id="ARBA00049309"/>
    </source>
</evidence>
<dbReference type="PANTHER" id="PTHR40438">
    <property type="entry name" value="PYRUVOYL-DEPENDENT ARGININE DECARBOXYLASE"/>
    <property type="match status" value="1"/>
</dbReference>
<proteinExistence type="inferred from homology"/>
<dbReference type="InterPro" id="IPR002724">
    <property type="entry name" value="Pyruvoyl-dep_arg_deCO2ase"/>
</dbReference>
<dbReference type="InterPro" id="IPR016105">
    <property type="entry name" value="Pyr-dep_his/arg-deCO2ase_sand"/>
</dbReference>
<dbReference type="AlphaFoldDB" id="X1GZC7"/>
<dbReference type="GO" id="GO:0006527">
    <property type="term" value="P:L-arginine catabolic process"/>
    <property type="evidence" value="ECO:0007669"/>
    <property type="project" value="InterPro"/>
</dbReference>